<dbReference type="InterPro" id="IPR007627">
    <property type="entry name" value="RNA_pol_sigma70_r2"/>
</dbReference>
<dbReference type="Proteomes" id="UP000214646">
    <property type="component" value="Unassembled WGS sequence"/>
</dbReference>
<dbReference type="AlphaFoldDB" id="A0A225E9T5"/>
<dbReference type="GO" id="GO:0003677">
    <property type="term" value="F:DNA binding"/>
    <property type="evidence" value="ECO:0007669"/>
    <property type="project" value="UniProtKB-KW"/>
</dbReference>
<dbReference type="GO" id="GO:0016987">
    <property type="term" value="F:sigma factor activity"/>
    <property type="evidence" value="ECO:0007669"/>
    <property type="project" value="UniProtKB-KW"/>
</dbReference>
<dbReference type="OrthoDB" id="281047at2"/>
<accession>A0A225E9T5</accession>
<evidence type="ECO:0000313" key="7">
    <source>
        <dbReference type="EMBL" id="OWK45335.1"/>
    </source>
</evidence>
<dbReference type="NCBIfam" id="TIGR02937">
    <property type="entry name" value="sigma70-ECF"/>
    <property type="match status" value="1"/>
</dbReference>
<dbReference type="PANTHER" id="PTHR43133:SF8">
    <property type="entry name" value="RNA POLYMERASE SIGMA FACTOR HI_1459-RELATED"/>
    <property type="match status" value="1"/>
</dbReference>
<evidence type="ECO:0000313" key="8">
    <source>
        <dbReference type="Proteomes" id="UP000214646"/>
    </source>
</evidence>
<dbReference type="PANTHER" id="PTHR43133">
    <property type="entry name" value="RNA POLYMERASE ECF-TYPE SIGMA FACTO"/>
    <property type="match status" value="1"/>
</dbReference>
<feature type="domain" description="RNA polymerase sigma-70 region 2" evidence="6">
    <location>
        <begin position="15"/>
        <end position="86"/>
    </location>
</feature>
<sequence>MHRVRERDQAAWDRLVDLYGPIVFKWCRQAGLQDADAADVGQEVFAAVYAGIDGFRRGGPGETFRGWLRGITRFKVADFWRRKQRTIGEGVGGDETQTFLTEITDRHADESGAGDQPGEERQLYLRAVELILSECKEIVRQIFVRVVIDQQSPKLVAEELGVSLNVVYLATSRVKQQMREEFDELLELESEKPDDDRPGE</sequence>
<dbReference type="EMBL" id="NIDE01000002">
    <property type="protein sequence ID" value="OWK45335.1"/>
    <property type="molecule type" value="Genomic_DNA"/>
</dbReference>
<evidence type="ECO:0000256" key="2">
    <source>
        <dbReference type="ARBA" id="ARBA00023015"/>
    </source>
</evidence>
<dbReference type="InterPro" id="IPR013324">
    <property type="entry name" value="RNA_pol_sigma_r3/r4-like"/>
</dbReference>
<evidence type="ECO:0000256" key="3">
    <source>
        <dbReference type="ARBA" id="ARBA00023082"/>
    </source>
</evidence>
<gene>
    <name evidence="7" type="ORF">FRUB_01666</name>
</gene>
<evidence type="ECO:0000256" key="4">
    <source>
        <dbReference type="ARBA" id="ARBA00023125"/>
    </source>
</evidence>
<dbReference type="SUPFAM" id="SSF88946">
    <property type="entry name" value="Sigma2 domain of RNA polymerase sigma factors"/>
    <property type="match status" value="1"/>
</dbReference>
<dbReference type="GO" id="GO:0006352">
    <property type="term" value="P:DNA-templated transcription initiation"/>
    <property type="evidence" value="ECO:0007669"/>
    <property type="project" value="InterPro"/>
</dbReference>
<comment type="similarity">
    <text evidence="1">Belongs to the sigma-70 factor family. ECF subfamily.</text>
</comment>
<dbReference type="InterPro" id="IPR013325">
    <property type="entry name" value="RNA_pol_sigma_r2"/>
</dbReference>
<evidence type="ECO:0000256" key="1">
    <source>
        <dbReference type="ARBA" id="ARBA00010641"/>
    </source>
</evidence>
<keyword evidence="3" id="KW-0731">Sigma factor</keyword>
<comment type="caution">
    <text evidence="7">The sequence shown here is derived from an EMBL/GenBank/DDBJ whole genome shotgun (WGS) entry which is preliminary data.</text>
</comment>
<dbReference type="SUPFAM" id="SSF88659">
    <property type="entry name" value="Sigma3 and sigma4 domains of RNA polymerase sigma factors"/>
    <property type="match status" value="1"/>
</dbReference>
<keyword evidence="2" id="KW-0805">Transcription regulation</keyword>
<keyword evidence="4" id="KW-0238">DNA-binding</keyword>
<evidence type="ECO:0000256" key="5">
    <source>
        <dbReference type="ARBA" id="ARBA00023163"/>
    </source>
</evidence>
<keyword evidence="5" id="KW-0804">Transcription</keyword>
<dbReference type="RefSeq" id="WP_161967255.1">
    <property type="nucleotide sequence ID" value="NZ_NIDE01000002.1"/>
</dbReference>
<dbReference type="Pfam" id="PF04542">
    <property type="entry name" value="Sigma70_r2"/>
    <property type="match status" value="1"/>
</dbReference>
<reference evidence="8" key="1">
    <citation type="submission" date="2017-06" db="EMBL/GenBank/DDBJ databases">
        <title>Genome analysis of Fimbriiglobus ruber SP5, the first member of the order Planctomycetales with confirmed chitinolytic capability.</title>
        <authorList>
            <person name="Ravin N.V."/>
            <person name="Rakitin A.L."/>
            <person name="Ivanova A.A."/>
            <person name="Beletsky A.V."/>
            <person name="Kulichevskaya I.S."/>
            <person name="Mardanov A.V."/>
            <person name="Dedysh S.N."/>
        </authorList>
    </citation>
    <scope>NUCLEOTIDE SEQUENCE [LARGE SCALE GENOMIC DNA]</scope>
    <source>
        <strain evidence="8">SP5</strain>
    </source>
</reference>
<organism evidence="7 8">
    <name type="scientific">Fimbriiglobus ruber</name>
    <dbReference type="NCBI Taxonomy" id="1908690"/>
    <lineage>
        <taxon>Bacteria</taxon>
        <taxon>Pseudomonadati</taxon>
        <taxon>Planctomycetota</taxon>
        <taxon>Planctomycetia</taxon>
        <taxon>Gemmatales</taxon>
        <taxon>Gemmataceae</taxon>
        <taxon>Fimbriiglobus</taxon>
    </lineage>
</organism>
<dbReference type="InterPro" id="IPR014284">
    <property type="entry name" value="RNA_pol_sigma-70_dom"/>
</dbReference>
<proteinExistence type="inferred from homology"/>
<keyword evidence="8" id="KW-1185">Reference proteome</keyword>
<name>A0A225E9T5_9BACT</name>
<protein>
    <submittedName>
        <fullName evidence="7">Transcriptional control</fullName>
    </submittedName>
</protein>
<dbReference type="InterPro" id="IPR039425">
    <property type="entry name" value="RNA_pol_sigma-70-like"/>
</dbReference>
<dbReference type="Gene3D" id="1.10.1740.10">
    <property type="match status" value="1"/>
</dbReference>
<evidence type="ECO:0000259" key="6">
    <source>
        <dbReference type="Pfam" id="PF04542"/>
    </source>
</evidence>